<dbReference type="Pfam" id="PF07869">
    <property type="entry name" value="DUF1656"/>
    <property type="match status" value="1"/>
</dbReference>
<dbReference type="InterPro" id="IPR012451">
    <property type="entry name" value="DUF1656"/>
</dbReference>
<evidence type="ECO:0000256" key="3">
    <source>
        <dbReference type="ARBA" id="ARBA00022989"/>
    </source>
</evidence>
<evidence type="ECO:0000313" key="7">
    <source>
        <dbReference type="Proteomes" id="UP001501321"/>
    </source>
</evidence>
<evidence type="ECO:0000256" key="2">
    <source>
        <dbReference type="ARBA" id="ARBA00022692"/>
    </source>
</evidence>
<proteinExistence type="predicted"/>
<protein>
    <recommendedName>
        <fullName evidence="8">DUF1656 domain-containing protein</fullName>
    </recommendedName>
</protein>
<feature type="transmembrane region" description="Helical" evidence="5">
    <location>
        <begin position="40"/>
        <end position="58"/>
    </location>
</feature>
<name>A0ABP8QE44_9GAMM</name>
<reference evidence="7" key="1">
    <citation type="journal article" date="2019" name="Int. J. Syst. Evol. Microbiol.">
        <title>The Global Catalogue of Microorganisms (GCM) 10K type strain sequencing project: providing services to taxonomists for standard genome sequencing and annotation.</title>
        <authorList>
            <consortium name="The Broad Institute Genomics Platform"/>
            <consortium name="The Broad Institute Genome Sequencing Center for Infectious Disease"/>
            <person name="Wu L."/>
            <person name="Ma J."/>
        </authorList>
    </citation>
    <scope>NUCLEOTIDE SEQUENCE [LARGE SCALE GENOMIC DNA]</scope>
    <source>
        <strain evidence="7">JCM 32226</strain>
    </source>
</reference>
<dbReference type="Proteomes" id="UP001501321">
    <property type="component" value="Unassembled WGS sequence"/>
</dbReference>
<evidence type="ECO:0000256" key="1">
    <source>
        <dbReference type="ARBA" id="ARBA00022475"/>
    </source>
</evidence>
<dbReference type="EMBL" id="BAABFC010000017">
    <property type="protein sequence ID" value="GAA4501847.1"/>
    <property type="molecule type" value="Genomic_DNA"/>
</dbReference>
<keyword evidence="7" id="KW-1185">Reference proteome</keyword>
<dbReference type="RefSeq" id="WP_345013740.1">
    <property type="nucleotide sequence ID" value="NZ_BAABFC010000017.1"/>
</dbReference>
<keyword evidence="1" id="KW-1003">Cell membrane</keyword>
<comment type="caution">
    <text evidence="6">The sequence shown here is derived from an EMBL/GenBank/DDBJ whole genome shotgun (WGS) entry which is preliminary data.</text>
</comment>
<keyword evidence="2 5" id="KW-0812">Transmembrane</keyword>
<keyword evidence="3 5" id="KW-1133">Transmembrane helix</keyword>
<evidence type="ECO:0008006" key="8">
    <source>
        <dbReference type="Google" id="ProtNLM"/>
    </source>
</evidence>
<sequence length="66" mass="7499">MLELDMGGLLLSPLLLAGCLSLLLQPLIPGACYRWLWHPQLARLAVFILSTWGWLQLLQQLPRLFS</sequence>
<gene>
    <name evidence="6" type="ORF">GCM10023095_25680</name>
</gene>
<accession>A0ABP8QE44</accession>
<evidence type="ECO:0000256" key="4">
    <source>
        <dbReference type="ARBA" id="ARBA00023136"/>
    </source>
</evidence>
<organism evidence="6 7">
    <name type="scientific">Pseudaeromonas paramecii</name>
    <dbReference type="NCBI Taxonomy" id="2138166"/>
    <lineage>
        <taxon>Bacteria</taxon>
        <taxon>Pseudomonadati</taxon>
        <taxon>Pseudomonadota</taxon>
        <taxon>Gammaproteobacteria</taxon>
        <taxon>Aeromonadales</taxon>
        <taxon>Aeromonadaceae</taxon>
        <taxon>Pseudaeromonas</taxon>
    </lineage>
</organism>
<keyword evidence="4 5" id="KW-0472">Membrane</keyword>
<evidence type="ECO:0000256" key="5">
    <source>
        <dbReference type="SAM" id="Phobius"/>
    </source>
</evidence>
<evidence type="ECO:0000313" key="6">
    <source>
        <dbReference type="EMBL" id="GAA4501847.1"/>
    </source>
</evidence>